<evidence type="ECO:0000313" key="2">
    <source>
        <dbReference type="Proteomes" id="UP000585507"/>
    </source>
</evidence>
<organism evidence="1 2">
    <name type="scientific">Rhizobium giardinii</name>
    <dbReference type="NCBI Taxonomy" id="56731"/>
    <lineage>
        <taxon>Bacteria</taxon>
        <taxon>Pseudomonadati</taxon>
        <taxon>Pseudomonadota</taxon>
        <taxon>Alphaproteobacteria</taxon>
        <taxon>Hyphomicrobiales</taxon>
        <taxon>Rhizobiaceae</taxon>
        <taxon>Rhizobium/Agrobacterium group</taxon>
        <taxon>Rhizobium</taxon>
    </lineage>
</organism>
<gene>
    <name evidence="1" type="ORF">GGD55_002059</name>
</gene>
<dbReference type="AlphaFoldDB" id="A0A7W8UC37"/>
<evidence type="ECO:0000313" key="1">
    <source>
        <dbReference type="EMBL" id="MBB5535365.1"/>
    </source>
</evidence>
<sequence>MRRFLPETFTLLLVLTVLLASLLPISAEPAE</sequence>
<dbReference type="EMBL" id="JACHBK010000004">
    <property type="protein sequence ID" value="MBB5535365.1"/>
    <property type="molecule type" value="Genomic_DNA"/>
</dbReference>
<reference evidence="1 2" key="1">
    <citation type="submission" date="2020-08" db="EMBL/GenBank/DDBJ databases">
        <title>Genomic Encyclopedia of Type Strains, Phase IV (KMG-V): Genome sequencing to study the core and pangenomes of soil and plant-associated prokaryotes.</title>
        <authorList>
            <person name="Whitman W."/>
        </authorList>
    </citation>
    <scope>NUCLEOTIDE SEQUENCE [LARGE SCALE GENOMIC DNA]</scope>
    <source>
        <strain evidence="1 2">SEMIA 4084</strain>
    </source>
</reference>
<name>A0A7W8UC37_9HYPH</name>
<accession>A0A7W8UC37</accession>
<dbReference type="Proteomes" id="UP000585507">
    <property type="component" value="Unassembled WGS sequence"/>
</dbReference>
<proteinExistence type="predicted"/>
<keyword evidence="2" id="KW-1185">Reference proteome</keyword>
<comment type="caution">
    <text evidence="1">The sequence shown here is derived from an EMBL/GenBank/DDBJ whole genome shotgun (WGS) entry which is preliminary data.</text>
</comment>
<protein>
    <submittedName>
        <fullName evidence="1">Sodium/bile acid cotransporter 7</fullName>
    </submittedName>
</protein>